<evidence type="ECO:0000313" key="9">
    <source>
        <dbReference type="EMBL" id="EAW12356.1"/>
    </source>
</evidence>
<protein>
    <submittedName>
        <fullName evidence="9">YeeE/YedE family protein</fullName>
    </submittedName>
</protein>
<dbReference type="AlphaFoldDB" id="A1CCU9"/>
<evidence type="ECO:0000313" key="10">
    <source>
        <dbReference type="Proteomes" id="UP000006701"/>
    </source>
</evidence>
<evidence type="ECO:0000256" key="4">
    <source>
        <dbReference type="ARBA" id="ARBA00022519"/>
    </source>
</evidence>
<dbReference type="PANTHER" id="PTHR30574">
    <property type="entry name" value="INNER MEMBRANE PROTEIN YEDE"/>
    <property type="match status" value="1"/>
</dbReference>
<dbReference type="GeneID" id="4705989"/>
<dbReference type="InterPro" id="IPR007272">
    <property type="entry name" value="Sulf_transp_TsuA/YedE"/>
</dbReference>
<dbReference type="Pfam" id="PF04143">
    <property type="entry name" value="Sulf_transp"/>
    <property type="match status" value="1"/>
</dbReference>
<sequence length="344" mass="34746">MSDLISSTLTGALFGAALTVSGVYLPNTIISQMKLQDFHMLKVFLTASSASALVISLYERLIKRPLSRRPPSSIGWFGSYDGNIIGGAMVGAGMVLTGACPGTVLVQVGTGISSGRYAMLGGLLGGILYAQMAGLLGRAPGAPCTPTPAPSKIDHSLPAKLGVSPASAALAFQTMCVCLILATKTLAPSLTRSTVDPVVGGLLIGAAQLASLIMTRAPVGVSTSYEDIGRWTWSCLNGGGSVEPVADTRPALLPLTKSVCFSGGILASSYALSRMLPELATVDALPVSPLQGVLGGLVMVFGARLAGGCTSGHGISGMSMLGTSSIISVASMFGGGIALALLRS</sequence>
<dbReference type="Proteomes" id="UP000006701">
    <property type="component" value="Unassembled WGS sequence"/>
</dbReference>
<dbReference type="OrthoDB" id="10254418at2759"/>
<comment type="subcellular location">
    <subcellularLocation>
        <location evidence="1">Cell inner membrane</location>
        <topology evidence="1">Multi-pass membrane protein</topology>
    </subcellularLocation>
</comment>
<keyword evidence="6 8" id="KW-1133">Transmembrane helix</keyword>
<keyword evidence="3" id="KW-1003">Cell membrane</keyword>
<evidence type="ECO:0000256" key="1">
    <source>
        <dbReference type="ARBA" id="ARBA00004429"/>
    </source>
</evidence>
<keyword evidence="4" id="KW-0997">Cell inner membrane</keyword>
<evidence type="ECO:0000256" key="2">
    <source>
        <dbReference type="ARBA" id="ARBA00022448"/>
    </source>
</evidence>
<keyword evidence="10" id="KW-1185">Reference proteome</keyword>
<proteinExistence type="predicted"/>
<feature type="transmembrane region" description="Helical" evidence="8">
    <location>
        <begin position="318"/>
        <end position="342"/>
    </location>
</feature>
<dbReference type="GO" id="GO:0005886">
    <property type="term" value="C:plasma membrane"/>
    <property type="evidence" value="ECO:0007669"/>
    <property type="project" value="UniProtKB-SubCell"/>
</dbReference>
<keyword evidence="2" id="KW-0813">Transport</keyword>
<dbReference type="eggNOG" id="ENOG502RZM3">
    <property type="taxonomic scope" value="Eukaryota"/>
</dbReference>
<dbReference type="PANTHER" id="PTHR30574:SF1">
    <property type="entry name" value="SULPHUR TRANSPORT DOMAIN-CONTAINING PROTEIN"/>
    <property type="match status" value="1"/>
</dbReference>
<keyword evidence="7 8" id="KW-0472">Membrane</keyword>
<feature type="transmembrane region" description="Helical" evidence="8">
    <location>
        <begin position="157"/>
        <end position="182"/>
    </location>
</feature>
<keyword evidence="5 8" id="KW-0812">Transmembrane</keyword>
<evidence type="ECO:0000256" key="6">
    <source>
        <dbReference type="ARBA" id="ARBA00022989"/>
    </source>
</evidence>
<dbReference type="VEuPathDB" id="FungiDB:ACLA_063230"/>
<dbReference type="RefSeq" id="XP_001273782.1">
    <property type="nucleotide sequence ID" value="XM_001273781.1"/>
</dbReference>
<feature type="transmembrane region" description="Helical" evidence="8">
    <location>
        <begin position="117"/>
        <end position="137"/>
    </location>
</feature>
<feature type="transmembrane region" description="Helical" evidence="8">
    <location>
        <begin position="284"/>
        <end position="306"/>
    </location>
</feature>
<dbReference type="KEGG" id="act:ACLA_063230"/>
<accession>A1CCU9</accession>
<name>A1CCU9_ASPCL</name>
<evidence type="ECO:0000256" key="7">
    <source>
        <dbReference type="ARBA" id="ARBA00023136"/>
    </source>
</evidence>
<evidence type="ECO:0000256" key="8">
    <source>
        <dbReference type="SAM" id="Phobius"/>
    </source>
</evidence>
<gene>
    <name evidence="9" type="ORF">ACLA_063230</name>
</gene>
<dbReference type="EMBL" id="DS027050">
    <property type="protein sequence ID" value="EAW12356.1"/>
    <property type="molecule type" value="Genomic_DNA"/>
</dbReference>
<reference evidence="9 10" key="1">
    <citation type="journal article" date="2008" name="PLoS Genet.">
        <title>Genomic islands in the pathogenic filamentous fungus Aspergillus fumigatus.</title>
        <authorList>
            <person name="Fedorova N.D."/>
            <person name="Khaldi N."/>
            <person name="Joardar V.S."/>
            <person name="Maiti R."/>
            <person name="Amedeo P."/>
            <person name="Anderson M.J."/>
            <person name="Crabtree J."/>
            <person name="Silva J.C."/>
            <person name="Badger J.H."/>
            <person name="Albarraq A."/>
            <person name="Angiuoli S."/>
            <person name="Bussey H."/>
            <person name="Bowyer P."/>
            <person name="Cotty P.J."/>
            <person name="Dyer P.S."/>
            <person name="Egan A."/>
            <person name="Galens K."/>
            <person name="Fraser-Liggett C.M."/>
            <person name="Haas B.J."/>
            <person name="Inman J.M."/>
            <person name="Kent R."/>
            <person name="Lemieux S."/>
            <person name="Malavazi I."/>
            <person name="Orvis J."/>
            <person name="Roemer T."/>
            <person name="Ronning C.M."/>
            <person name="Sundaram J.P."/>
            <person name="Sutton G."/>
            <person name="Turner G."/>
            <person name="Venter J.C."/>
            <person name="White O.R."/>
            <person name="Whitty B.R."/>
            <person name="Youngman P."/>
            <person name="Wolfe K.H."/>
            <person name="Goldman G.H."/>
            <person name="Wortman J.R."/>
            <person name="Jiang B."/>
            <person name="Denning D.W."/>
            <person name="Nierman W.C."/>
        </authorList>
    </citation>
    <scope>NUCLEOTIDE SEQUENCE [LARGE SCALE GENOMIC DNA]</scope>
    <source>
        <strain evidence="10">ATCC 1007 / CBS 513.65 / DSM 816 / NCTC 3887 / NRRL 1</strain>
    </source>
</reference>
<dbReference type="HOGENOM" id="CLU_053006_0_0_1"/>
<organism evidence="9 10">
    <name type="scientific">Aspergillus clavatus (strain ATCC 1007 / CBS 513.65 / DSM 816 / NCTC 3887 / NRRL 1 / QM 1276 / 107)</name>
    <dbReference type="NCBI Taxonomy" id="344612"/>
    <lineage>
        <taxon>Eukaryota</taxon>
        <taxon>Fungi</taxon>
        <taxon>Dikarya</taxon>
        <taxon>Ascomycota</taxon>
        <taxon>Pezizomycotina</taxon>
        <taxon>Eurotiomycetes</taxon>
        <taxon>Eurotiomycetidae</taxon>
        <taxon>Eurotiales</taxon>
        <taxon>Aspergillaceae</taxon>
        <taxon>Aspergillus</taxon>
        <taxon>Aspergillus subgen. Fumigati</taxon>
    </lineage>
</organism>
<evidence type="ECO:0000256" key="5">
    <source>
        <dbReference type="ARBA" id="ARBA00022692"/>
    </source>
</evidence>
<dbReference type="OMA" id="NWWSIAY"/>
<feature type="transmembrane region" description="Helical" evidence="8">
    <location>
        <begin position="38"/>
        <end position="58"/>
    </location>
</feature>
<evidence type="ECO:0000256" key="3">
    <source>
        <dbReference type="ARBA" id="ARBA00022475"/>
    </source>
</evidence>